<feature type="domain" description="Peptidase M48" evidence="7">
    <location>
        <begin position="102"/>
        <end position="157"/>
    </location>
</feature>
<dbReference type="AlphaFoldDB" id="A0A934MBD7"/>
<keyword evidence="2" id="KW-0479">Metal-binding</keyword>
<dbReference type="Gene3D" id="3.30.2010.10">
    <property type="entry name" value="Metalloproteases ('zincins'), catalytic domain"/>
    <property type="match status" value="1"/>
</dbReference>
<evidence type="ECO:0000313" key="8">
    <source>
        <dbReference type="EMBL" id="MBJ3764642.1"/>
    </source>
</evidence>
<comment type="cofactor">
    <cofactor evidence="6">
        <name>Zn(2+)</name>
        <dbReference type="ChEBI" id="CHEBI:29105"/>
    </cofactor>
    <text evidence="6">Binds 1 zinc ion per subunit.</text>
</comment>
<dbReference type="GO" id="GO:0004222">
    <property type="term" value="F:metalloendopeptidase activity"/>
    <property type="evidence" value="ECO:0007669"/>
    <property type="project" value="InterPro"/>
</dbReference>
<proteinExistence type="inferred from homology"/>
<comment type="similarity">
    <text evidence="6">Belongs to the peptidase M48 family.</text>
</comment>
<evidence type="ECO:0000256" key="1">
    <source>
        <dbReference type="ARBA" id="ARBA00022670"/>
    </source>
</evidence>
<keyword evidence="9" id="KW-1185">Reference proteome</keyword>
<evidence type="ECO:0000256" key="2">
    <source>
        <dbReference type="ARBA" id="ARBA00022723"/>
    </source>
</evidence>
<organism evidence="8 9">
    <name type="scientific">Palleronia pontilimi</name>
    <dbReference type="NCBI Taxonomy" id="1964209"/>
    <lineage>
        <taxon>Bacteria</taxon>
        <taxon>Pseudomonadati</taxon>
        <taxon>Pseudomonadota</taxon>
        <taxon>Alphaproteobacteria</taxon>
        <taxon>Rhodobacterales</taxon>
        <taxon>Roseobacteraceae</taxon>
        <taxon>Palleronia</taxon>
    </lineage>
</organism>
<dbReference type="InterPro" id="IPR001915">
    <property type="entry name" value="Peptidase_M48"/>
</dbReference>
<dbReference type="EMBL" id="JAEKPD010000036">
    <property type="protein sequence ID" value="MBJ3764642.1"/>
    <property type="molecule type" value="Genomic_DNA"/>
</dbReference>
<reference evidence="8" key="1">
    <citation type="submission" date="2020-12" db="EMBL/GenBank/DDBJ databases">
        <title>Bacterial taxonomy.</title>
        <authorList>
            <person name="Pan X."/>
        </authorList>
    </citation>
    <scope>NUCLEOTIDE SEQUENCE</scope>
    <source>
        <strain evidence="8">KCTC 52957</strain>
    </source>
</reference>
<name>A0A934MBD7_9RHOB</name>
<keyword evidence="3 6" id="KW-0378">Hydrolase</keyword>
<accession>A0A934MBD7</accession>
<keyword evidence="1 6" id="KW-0645">Protease</keyword>
<evidence type="ECO:0000256" key="5">
    <source>
        <dbReference type="ARBA" id="ARBA00023049"/>
    </source>
</evidence>
<evidence type="ECO:0000313" key="9">
    <source>
        <dbReference type="Proteomes" id="UP000642488"/>
    </source>
</evidence>
<keyword evidence="5 6" id="KW-0482">Metalloprotease</keyword>
<evidence type="ECO:0000259" key="7">
    <source>
        <dbReference type="Pfam" id="PF01435"/>
    </source>
</evidence>
<dbReference type="Pfam" id="PF01435">
    <property type="entry name" value="Peptidase_M48"/>
    <property type="match status" value="1"/>
</dbReference>
<evidence type="ECO:0000256" key="4">
    <source>
        <dbReference type="ARBA" id="ARBA00022833"/>
    </source>
</evidence>
<sequence length="158" mass="17276">MNTRLGDAETMKKLLLRFGAIACTSGLAACGTVYDLPDVTDASSAEAKAMFAEERRVSTRRATSSNVAAARFKRVVSRVKPVAISLCRTHSDAEAEKACDLPVLVDTDMPVANAYQTRDAQDRPFVAFTIPMLMQIESDDEMAFILGHEYGHHIADHI</sequence>
<comment type="caution">
    <text evidence="8">The sequence shown here is derived from an EMBL/GenBank/DDBJ whole genome shotgun (WGS) entry which is preliminary data.</text>
</comment>
<dbReference type="Proteomes" id="UP000642488">
    <property type="component" value="Unassembled WGS sequence"/>
</dbReference>
<keyword evidence="4 6" id="KW-0862">Zinc</keyword>
<evidence type="ECO:0000256" key="3">
    <source>
        <dbReference type="ARBA" id="ARBA00022801"/>
    </source>
</evidence>
<evidence type="ECO:0000256" key="6">
    <source>
        <dbReference type="RuleBase" id="RU003983"/>
    </source>
</evidence>
<dbReference type="GO" id="GO:0006508">
    <property type="term" value="P:proteolysis"/>
    <property type="evidence" value="ECO:0007669"/>
    <property type="project" value="UniProtKB-KW"/>
</dbReference>
<gene>
    <name evidence="8" type="ORF">ILP92_18065</name>
</gene>
<dbReference type="PROSITE" id="PS51257">
    <property type="entry name" value="PROKAR_LIPOPROTEIN"/>
    <property type="match status" value="1"/>
</dbReference>
<protein>
    <submittedName>
        <fullName evidence="8">M48 family metalloprotease</fullName>
    </submittedName>
</protein>
<dbReference type="GO" id="GO:0046872">
    <property type="term" value="F:metal ion binding"/>
    <property type="evidence" value="ECO:0007669"/>
    <property type="project" value="UniProtKB-KW"/>
</dbReference>